<reference evidence="4" key="1">
    <citation type="submission" date="2016-10" db="EMBL/GenBank/DDBJ databases">
        <authorList>
            <person name="Varghese N."/>
            <person name="Submissions S."/>
        </authorList>
    </citation>
    <scope>NUCLEOTIDE SEQUENCE [LARGE SCALE GENOMIC DNA]</scope>
    <source>
        <strain evidence="4">FP5</strain>
    </source>
</reference>
<dbReference type="GO" id="GO:0006260">
    <property type="term" value="P:DNA replication"/>
    <property type="evidence" value="ECO:0007669"/>
    <property type="project" value="InterPro"/>
</dbReference>
<evidence type="ECO:0000256" key="1">
    <source>
        <dbReference type="SAM" id="Coils"/>
    </source>
</evidence>
<sequence>MGLPETIIYQDERYPSIVLAPIGKKNKFIRSVGHKFERGLLSRLNDTIFDQMEHMSIDAAPIRRYLGISGEAVLPVSLQKDETVYPHLLRPELFLWSPLSEEHGLPLKESYIYKTDFTQLSSEQLNEHIAEVLEDYRFLADISEYSRDYWLTKITIAFHSHPIVKLFHEKREVMDAVEVMNQSALLSVIKYPEDIAYWRHRVGIVMRPFRSLPEKWLQNPDNSCPHEKHLEFDSANRTICCYCETCDCCLYYQVDEDRVYFEEEFNEERARKRMVTIEEQFNRIAKQNETLLEQLLQLRALKKQLGAARKKLEESMQLVHQIELYQPEEANLSAYPLLYMYDKLSRTIIPERTSSSELCWLSSVELDDVRMLKELPEWLQLVPENVYPMTSHVLEELKAKLEEVRYGEDDVIITIKGRPVTYAYTQQILDLIYYYGTDYPAHILVHVLAGKATNKLRTLNLHETRWFGLLSEWPEKHIQKLFNQLQKQGWIMKQQKGYSVSDFAEEVM</sequence>
<dbReference type="SUPFAM" id="SSF46785">
    <property type="entry name" value="Winged helix' DNA-binding domain"/>
    <property type="match status" value="1"/>
</dbReference>
<dbReference type="GO" id="GO:0043138">
    <property type="term" value="F:3'-5' DNA helicase activity"/>
    <property type="evidence" value="ECO:0007669"/>
    <property type="project" value="InterPro"/>
</dbReference>
<keyword evidence="1" id="KW-0175">Coiled coil</keyword>
<dbReference type="EMBL" id="FOOG01000010">
    <property type="protein sequence ID" value="SFF81776.1"/>
    <property type="molecule type" value="Genomic_DNA"/>
</dbReference>
<feature type="domain" description="RQC" evidence="2">
    <location>
        <begin position="425"/>
        <end position="500"/>
    </location>
</feature>
<evidence type="ECO:0000313" key="4">
    <source>
        <dbReference type="Proteomes" id="UP000198897"/>
    </source>
</evidence>
<accession>A0A1I2LXD1</accession>
<dbReference type="Proteomes" id="UP000198897">
    <property type="component" value="Unassembled WGS sequence"/>
</dbReference>
<keyword evidence="4" id="KW-1185">Reference proteome</keyword>
<feature type="coiled-coil region" evidence="1">
    <location>
        <begin position="284"/>
        <end position="318"/>
    </location>
</feature>
<organism evidence="3 4">
    <name type="scientific">Halobacillus alkaliphilus</name>
    <dbReference type="NCBI Taxonomy" id="396056"/>
    <lineage>
        <taxon>Bacteria</taxon>
        <taxon>Bacillati</taxon>
        <taxon>Bacillota</taxon>
        <taxon>Bacilli</taxon>
        <taxon>Bacillales</taxon>
        <taxon>Bacillaceae</taxon>
        <taxon>Halobacillus</taxon>
    </lineage>
</organism>
<evidence type="ECO:0000259" key="2">
    <source>
        <dbReference type="Pfam" id="PF09382"/>
    </source>
</evidence>
<dbReference type="InterPro" id="IPR036390">
    <property type="entry name" value="WH_DNA-bd_sf"/>
</dbReference>
<protein>
    <submittedName>
        <fullName evidence="3">RQC domain-containing protein</fullName>
    </submittedName>
</protein>
<dbReference type="InterPro" id="IPR036388">
    <property type="entry name" value="WH-like_DNA-bd_sf"/>
</dbReference>
<dbReference type="RefSeq" id="WP_089751495.1">
    <property type="nucleotide sequence ID" value="NZ_FOOG01000010.1"/>
</dbReference>
<dbReference type="AlphaFoldDB" id="A0A1I2LXD1"/>
<dbReference type="OrthoDB" id="2689702at2"/>
<gene>
    <name evidence="3" type="ORF">SAMN05216353_11017</name>
</gene>
<dbReference type="Pfam" id="PF09382">
    <property type="entry name" value="RQC"/>
    <property type="match status" value="1"/>
</dbReference>
<name>A0A1I2LXD1_9BACI</name>
<dbReference type="Gene3D" id="1.10.10.10">
    <property type="entry name" value="Winged helix-like DNA-binding domain superfamily/Winged helix DNA-binding domain"/>
    <property type="match status" value="1"/>
</dbReference>
<dbReference type="NCBIfam" id="NF041108">
    <property type="entry name" value="RQC_minor_2"/>
    <property type="match status" value="1"/>
</dbReference>
<evidence type="ECO:0000313" key="3">
    <source>
        <dbReference type="EMBL" id="SFF81776.1"/>
    </source>
</evidence>
<dbReference type="GO" id="GO:0006281">
    <property type="term" value="P:DNA repair"/>
    <property type="evidence" value="ECO:0007669"/>
    <property type="project" value="InterPro"/>
</dbReference>
<dbReference type="InterPro" id="IPR018982">
    <property type="entry name" value="RQC_domain"/>
</dbReference>
<proteinExistence type="predicted"/>